<dbReference type="RefSeq" id="WP_190130902.1">
    <property type="nucleotide sequence ID" value="NZ_BNBD01000007.1"/>
</dbReference>
<comment type="pathway">
    <text evidence="8">Amino-acid biosynthesis; L-arginine biosynthesis; L-ornithine and N-acetyl-L-glutamate from L-glutamate and N(2)-acetyl-L-ornithine (cyclic): step 1/1.</text>
</comment>
<evidence type="ECO:0000256" key="6">
    <source>
        <dbReference type="ARBA" id="ARBA00022813"/>
    </source>
</evidence>
<comment type="function">
    <text evidence="8">Catalyzes two activities which are involved in the cyclic version of arginine biosynthesis: the synthesis of N-acetylglutamate from glutamate and acetyl-CoA as the acetyl donor, and of ornithine by transacetylation between N(2)-acetylornithine and glutamate.</text>
</comment>
<dbReference type="GO" id="GO:0006526">
    <property type="term" value="P:L-arginine biosynthetic process"/>
    <property type="evidence" value="ECO:0007669"/>
    <property type="project" value="UniProtKB-UniRule"/>
</dbReference>
<accession>A0A919B4F8</accession>
<feature type="chain" id="PRO_5038178324" description="Arginine biosynthesis bifunctional protein ArgJ alpha chain" evidence="8">
    <location>
        <begin position="1"/>
        <end position="182"/>
    </location>
</feature>
<evidence type="ECO:0000256" key="3">
    <source>
        <dbReference type="ARBA" id="ARBA00011475"/>
    </source>
</evidence>
<dbReference type="HAMAP" id="MF_01106">
    <property type="entry name" value="ArgJ"/>
    <property type="match status" value="1"/>
</dbReference>
<dbReference type="Gene3D" id="3.60.70.12">
    <property type="entry name" value="L-amino peptidase D-ALA esterase/amidase"/>
    <property type="match status" value="1"/>
</dbReference>
<dbReference type="GO" id="GO:0004042">
    <property type="term" value="F:L-glutamate N-acetyltransferase activity"/>
    <property type="evidence" value="ECO:0007669"/>
    <property type="project" value="UniProtKB-UniRule"/>
</dbReference>
<proteinExistence type="inferred from homology"/>
<dbReference type="FunFam" id="3.10.20.340:FF:000003">
    <property type="entry name" value="Arginine biosynthesis bifunctional protein ArgJ"/>
    <property type="match status" value="1"/>
</dbReference>
<keyword evidence="8" id="KW-0028">Amino-acid biosynthesis</keyword>
<dbReference type="SUPFAM" id="SSF56266">
    <property type="entry name" value="DmpA/ArgJ-like"/>
    <property type="match status" value="1"/>
</dbReference>
<comment type="similarity">
    <text evidence="2 8">Belongs to the ArgJ family.</text>
</comment>
<dbReference type="EC" id="2.3.1.1" evidence="8"/>
<dbReference type="EC" id="2.3.1.35" evidence="8"/>
<dbReference type="Proteomes" id="UP000638313">
    <property type="component" value="Unassembled WGS sequence"/>
</dbReference>
<sequence>MTIDSSAVPEPRGFAVHTGPAGLADDGRDDFTVLVSTVPAVVSAVFTRSRFAGPSVTLSRAAAAGRAARGVVVLARNANVATGAEGERNAREVRATVARALGLAEDELLIASTGVIGRQYPMADVRDHLKKLAPPFPEGGFERAARAIMTTDTRPKTATARAGRAVVTGIAKGVGMMEPDMATLLTFFATDARLDPEEQDRVFRRVMDRTFNAVSIDTDTSTSDTAALFANGLAGPVDPAEFEEALYAVALKLVKDIASDGEGAGRLIEVRVTGARDDAQAKRVGKAVVNSPLVKTAVHGGDPNWGRVAMAVGKCSDDTDIDQEKVVIRFGDVAVYPPTRHGDRSEDDVRAAVAEQMRGTEVVIGVDLGIADGAFTVYGCDLTEGYVRLNADYST</sequence>
<reference evidence="9" key="2">
    <citation type="submission" date="2020-09" db="EMBL/GenBank/DDBJ databases">
        <authorList>
            <person name="Sun Q."/>
            <person name="Ohkuma M."/>
        </authorList>
    </citation>
    <scope>NUCLEOTIDE SEQUENCE</scope>
    <source>
        <strain evidence="9">JCM 4059</strain>
    </source>
</reference>
<protein>
    <recommendedName>
        <fullName evidence="8">Arginine biosynthesis bifunctional protein ArgJ</fullName>
    </recommendedName>
    <domain>
        <recommendedName>
            <fullName evidence="8">Glutamate N-acetyltransferase</fullName>
            <ecNumber evidence="8">2.3.1.35</ecNumber>
        </recommendedName>
        <alternativeName>
            <fullName evidence="8">Ornithine acetyltransferase</fullName>
            <shortName evidence="8">OATase</shortName>
        </alternativeName>
        <alternativeName>
            <fullName evidence="8">Ornithine transacetylase</fullName>
        </alternativeName>
    </domain>
    <domain>
        <recommendedName>
            <fullName evidence="8">Amino-acid acetyltransferase</fullName>
            <ecNumber evidence="8">2.3.1.1</ecNumber>
        </recommendedName>
        <alternativeName>
            <fullName evidence="8">N-acetylglutamate synthase</fullName>
            <shortName evidence="8">AGSase</shortName>
        </alternativeName>
    </domain>
    <component>
        <recommendedName>
            <fullName evidence="8">Arginine biosynthesis bifunctional protein ArgJ alpha chain</fullName>
        </recommendedName>
    </component>
    <component>
        <recommendedName>
            <fullName evidence="8">Arginine biosynthesis bifunctional protein ArgJ beta chain</fullName>
        </recommendedName>
    </component>
</protein>
<dbReference type="CDD" id="cd02152">
    <property type="entry name" value="OAT"/>
    <property type="match status" value="1"/>
</dbReference>
<evidence type="ECO:0000256" key="4">
    <source>
        <dbReference type="ARBA" id="ARBA00022490"/>
    </source>
</evidence>
<comment type="caution">
    <text evidence="9">The sequence shown here is derived from an EMBL/GenBank/DDBJ whole genome shotgun (WGS) entry which is preliminary data.</text>
</comment>
<dbReference type="NCBIfam" id="TIGR00120">
    <property type="entry name" value="ArgJ"/>
    <property type="match status" value="1"/>
</dbReference>
<feature type="binding site" evidence="8">
    <location>
        <position position="390"/>
    </location>
    <ligand>
        <name>substrate</name>
    </ligand>
</feature>
<evidence type="ECO:0000256" key="5">
    <source>
        <dbReference type="ARBA" id="ARBA00022679"/>
    </source>
</evidence>
<feature type="site" description="Cleavage; by autolysis" evidence="8">
    <location>
        <begin position="182"/>
        <end position="183"/>
    </location>
</feature>
<feature type="binding site" evidence="8">
    <location>
        <position position="150"/>
    </location>
    <ligand>
        <name>substrate</name>
    </ligand>
</feature>
<comment type="subunit">
    <text evidence="3 8">Heterotetramer of two alpha and two beta chains.</text>
</comment>
<evidence type="ECO:0000313" key="9">
    <source>
        <dbReference type="EMBL" id="GHF53587.1"/>
    </source>
</evidence>
<dbReference type="InterPro" id="IPR016117">
    <property type="entry name" value="ArgJ-like_dom_sf"/>
</dbReference>
<keyword evidence="10" id="KW-1185">Reference proteome</keyword>
<dbReference type="NCBIfam" id="NF003802">
    <property type="entry name" value="PRK05388.1"/>
    <property type="match status" value="1"/>
</dbReference>
<evidence type="ECO:0000256" key="2">
    <source>
        <dbReference type="ARBA" id="ARBA00006774"/>
    </source>
</evidence>
<dbReference type="PANTHER" id="PTHR23100:SF0">
    <property type="entry name" value="ARGININE BIOSYNTHESIS BIFUNCTIONAL PROTEIN ARGJ, MITOCHONDRIAL"/>
    <property type="match status" value="1"/>
</dbReference>
<dbReference type="AlphaFoldDB" id="A0A919B4F8"/>
<keyword evidence="5 8" id="KW-0808">Transferase</keyword>
<feature type="active site" description="Nucleophile" evidence="8">
    <location>
        <position position="183"/>
    </location>
</feature>
<feature type="binding site" evidence="8">
    <location>
        <position position="172"/>
    </location>
    <ligand>
        <name>substrate</name>
    </ligand>
</feature>
<comment type="catalytic activity">
    <reaction evidence="8">
        <text>L-glutamate + acetyl-CoA = N-acetyl-L-glutamate + CoA + H(+)</text>
        <dbReference type="Rhea" id="RHEA:24292"/>
        <dbReference type="ChEBI" id="CHEBI:15378"/>
        <dbReference type="ChEBI" id="CHEBI:29985"/>
        <dbReference type="ChEBI" id="CHEBI:44337"/>
        <dbReference type="ChEBI" id="CHEBI:57287"/>
        <dbReference type="ChEBI" id="CHEBI:57288"/>
        <dbReference type="EC" id="2.3.1.1"/>
    </reaction>
</comment>
<feature type="chain" id="PRO_5038178323" description="Arginine biosynthesis bifunctional protein ArgJ beta chain" evidence="8">
    <location>
        <begin position="183"/>
        <end position="395"/>
    </location>
</feature>
<dbReference type="GO" id="GO:0004358">
    <property type="term" value="F:L-glutamate N-acetyltransferase activity, acting on acetyl-L-ornithine as donor"/>
    <property type="evidence" value="ECO:0007669"/>
    <property type="project" value="UniProtKB-UniRule"/>
</dbReference>
<evidence type="ECO:0000256" key="7">
    <source>
        <dbReference type="ARBA" id="ARBA00023315"/>
    </source>
</evidence>
<comment type="subcellular location">
    <subcellularLocation>
        <location evidence="1 8">Cytoplasm</location>
    </subcellularLocation>
</comment>
<organism evidence="9 10">
    <name type="scientific">Streptomyces mashuensis</name>
    <dbReference type="NCBI Taxonomy" id="33904"/>
    <lineage>
        <taxon>Bacteria</taxon>
        <taxon>Bacillati</taxon>
        <taxon>Actinomycetota</taxon>
        <taxon>Actinomycetes</taxon>
        <taxon>Kitasatosporales</taxon>
        <taxon>Streptomycetaceae</taxon>
        <taxon>Streptomyces</taxon>
    </lineage>
</organism>
<dbReference type="InterPro" id="IPR002813">
    <property type="entry name" value="Arg_biosynth_ArgJ"/>
</dbReference>
<reference evidence="9" key="1">
    <citation type="journal article" date="2014" name="Int. J. Syst. Evol. Microbiol.">
        <title>Complete genome sequence of Corynebacterium casei LMG S-19264T (=DSM 44701T), isolated from a smear-ripened cheese.</title>
        <authorList>
            <consortium name="US DOE Joint Genome Institute (JGI-PGF)"/>
            <person name="Walter F."/>
            <person name="Albersmeier A."/>
            <person name="Kalinowski J."/>
            <person name="Ruckert C."/>
        </authorList>
    </citation>
    <scope>NUCLEOTIDE SEQUENCE</scope>
    <source>
        <strain evidence="9">JCM 4059</strain>
    </source>
</reference>
<feature type="binding site" evidence="8">
    <location>
        <position position="395"/>
    </location>
    <ligand>
        <name>substrate</name>
    </ligand>
</feature>
<comment type="pathway">
    <text evidence="8">Amino-acid biosynthesis; L-arginine biosynthesis; N(2)-acetyl-L-ornithine from L-glutamate: step 1/4.</text>
</comment>
<dbReference type="GO" id="GO:0006592">
    <property type="term" value="P:ornithine biosynthetic process"/>
    <property type="evidence" value="ECO:0007669"/>
    <property type="project" value="TreeGrafter"/>
</dbReference>
<feature type="site" description="Involved in the stabilization of negative charge on the oxyanion by the formation of the oxyanion hole" evidence="8">
    <location>
        <position position="114"/>
    </location>
</feature>
<dbReference type="Gene3D" id="3.10.20.340">
    <property type="entry name" value="ArgJ beta chain, C-terminal domain"/>
    <property type="match status" value="1"/>
</dbReference>
<dbReference type="GO" id="GO:0005737">
    <property type="term" value="C:cytoplasm"/>
    <property type="evidence" value="ECO:0007669"/>
    <property type="project" value="UniProtKB-SubCell"/>
</dbReference>
<keyword evidence="8" id="KW-0511">Multifunctional enzyme</keyword>
<feature type="binding site" evidence="8">
    <location>
        <position position="262"/>
    </location>
    <ligand>
        <name>substrate</name>
    </ligand>
</feature>
<dbReference type="InterPro" id="IPR042195">
    <property type="entry name" value="ArgJ_beta_C"/>
</dbReference>
<feature type="binding site" evidence="8">
    <location>
        <position position="183"/>
    </location>
    <ligand>
        <name>substrate</name>
    </ligand>
</feature>
<evidence type="ECO:0000313" key="10">
    <source>
        <dbReference type="Proteomes" id="UP000638313"/>
    </source>
</evidence>
<comment type="catalytic activity">
    <reaction evidence="8">
        <text>N(2)-acetyl-L-ornithine + L-glutamate = N-acetyl-L-glutamate + L-ornithine</text>
        <dbReference type="Rhea" id="RHEA:15349"/>
        <dbReference type="ChEBI" id="CHEBI:29985"/>
        <dbReference type="ChEBI" id="CHEBI:44337"/>
        <dbReference type="ChEBI" id="CHEBI:46911"/>
        <dbReference type="ChEBI" id="CHEBI:57805"/>
        <dbReference type="EC" id="2.3.1.35"/>
    </reaction>
</comment>
<feature type="site" description="Involved in the stabilization of negative charge on the oxyanion by the formation of the oxyanion hole" evidence="8">
    <location>
        <position position="113"/>
    </location>
</feature>
<dbReference type="Pfam" id="PF01960">
    <property type="entry name" value="ArgJ"/>
    <property type="match status" value="1"/>
</dbReference>
<dbReference type="PANTHER" id="PTHR23100">
    <property type="entry name" value="ARGININE BIOSYNTHESIS BIFUNCTIONAL PROTEIN ARGJ"/>
    <property type="match status" value="1"/>
</dbReference>
<keyword evidence="8" id="KW-0055">Arginine biosynthesis</keyword>
<name>A0A919B4F8_9ACTN</name>
<keyword evidence="7 8" id="KW-0012">Acyltransferase</keyword>
<evidence type="ECO:0000256" key="1">
    <source>
        <dbReference type="ARBA" id="ARBA00004496"/>
    </source>
</evidence>
<gene>
    <name evidence="8 9" type="primary">argJ</name>
    <name evidence="9" type="ORF">GCM10010218_38850</name>
</gene>
<evidence type="ECO:0000256" key="8">
    <source>
        <dbReference type="HAMAP-Rule" id="MF_01106"/>
    </source>
</evidence>
<keyword evidence="6 8" id="KW-0068">Autocatalytic cleavage</keyword>
<keyword evidence="4 8" id="KW-0963">Cytoplasm</keyword>
<dbReference type="EMBL" id="BNBD01000007">
    <property type="protein sequence ID" value="GHF53587.1"/>
    <property type="molecule type" value="Genomic_DNA"/>
</dbReference>